<dbReference type="GO" id="GO:0016491">
    <property type="term" value="F:oxidoreductase activity"/>
    <property type="evidence" value="ECO:0007669"/>
    <property type="project" value="UniProtKB-KW"/>
</dbReference>
<dbReference type="PANTHER" id="PTHR28071:SF1">
    <property type="entry name" value="REDOX PROTEIN FMP46, MITOCHONDRIAL-RELATED"/>
    <property type="match status" value="1"/>
</dbReference>
<evidence type="ECO:0000256" key="1">
    <source>
        <dbReference type="ARBA" id="ARBA00002963"/>
    </source>
</evidence>
<dbReference type="PANTHER" id="PTHR28071">
    <property type="entry name" value="REDOX PROTEIN FMP46, MITOCHONDRIAL-RELATED"/>
    <property type="match status" value="1"/>
</dbReference>
<dbReference type="Proteomes" id="UP000094285">
    <property type="component" value="Unassembled WGS sequence"/>
</dbReference>
<evidence type="ECO:0000256" key="5">
    <source>
        <dbReference type="ARBA" id="ARBA00023002"/>
    </source>
</evidence>
<name>A0A1E4SM63_9ASCO</name>
<evidence type="ECO:0000313" key="8">
    <source>
        <dbReference type="Proteomes" id="UP000094285"/>
    </source>
</evidence>
<dbReference type="Pfam" id="PF07955">
    <property type="entry name" value="DUF1687"/>
    <property type="match status" value="1"/>
</dbReference>
<keyword evidence="8" id="KW-1185">Reference proteome</keyword>
<sequence>MSLFRTLQNSPATISIFHNNKVPLSTKLYQILERAEAQLDEKFRIDLMANKIPTFDQYQAIANSLHSRAGRTALNDCYPFLHDQRNLHSANQTVTFKGVEPTKIFNEHEYSIISEIFQNAVEGKEDGTEDADPVHIFEPPLVVDWDQNLIARDESLLQTLLAKYQ</sequence>
<evidence type="ECO:0000313" key="7">
    <source>
        <dbReference type="EMBL" id="ODV80600.1"/>
    </source>
</evidence>
<dbReference type="AlphaFoldDB" id="A0A1E4SM63"/>
<reference evidence="8" key="1">
    <citation type="submission" date="2016-05" db="EMBL/GenBank/DDBJ databases">
        <title>Comparative genomics of biotechnologically important yeasts.</title>
        <authorList>
            <consortium name="DOE Joint Genome Institute"/>
            <person name="Riley R."/>
            <person name="Haridas S."/>
            <person name="Wolfe K.H."/>
            <person name="Lopes M.R."/>
            <person name="Hittinger C.T."/>
            <person name="Goker M."/>
            <person name="Salamov A."/>
            <person name="Wisecaver J."/>
            <person name="Long T.M."/>
            <person name="Aerts A.L."/>
            <person name="Barry K."/>
            <person name="Choi C."/>
            <person name="Clum A."/>
            <person name="Coughlan A.Y."/>
            <person name="Deshpande S."/>
            <person name="Douglass A.P."/>
            <person name="Hanson S.J."/>
            <person name="Klenk H.-P."/>
            <person name="Labutti K."/>
            <person name="Lapidus A."/>
            <person name="Lindquist E."/>
            <person name="Lipzen A."/>
            <person name="Meier-Kolthoff J.P."/>
            <person name="Ohm R.A."/>
            <person name="Otillar R.P."/>
            <person name="Pangilinan J."/>
            <person name="Peng Y."/>
            <person name="Rokas A."/>
            <person name="Rosa C.A."/>
            <person name="Scheuner C."/>
            <person name="Sibirny A.A."/>
            <person name="Slot J.C."/>
            <person name="Stielow J.B."/>
            <person name="Sun H."/>
            <person name="Kurtzman C.P."/>
            <person name="Blackwell M."/>
            <person name="Grigoriev I.V."/>
            <person name="Jeffries T.W."/>
        </authorList>
    </citation>
    <scope>NUCLEOTIDE SEQUENCE [LARGE SCALE GENOMIC DNA]</scope>
    <source>
        <strain evidence="8">NRRL Y-17324</strain>
    </source>
</reference>
<protein>
    <submittedName>
        <fullName evidence="7">DUF1687-domain-containing protein</fullName>
    </submittedName>
</protein>
<dbReference type="InterPro" id="IPR012882">
    <property type="entry name" value="Fmp46"/>
</dbReference>
<keyword evidence="6" id="KW-0496">Mitochondrion</keyword>
<accession>A0A1E4SM63</accession>
<comment type="similarity">
    <text evidence="3">Belongs to the FMP46 family.</text>
</comment>
<dbReference type="InterPro" id="IPR036249">
    <property type="entry name" value="Thioredoxin-like_sf"/>
</dbReference>
<evidence type="ECO:0000256" key="3">
    <source>
        <dbReference type="ARBA" id="ARBA00009734"/>
    </source>
</evidence>
<dbReference type="SUPFAM" id="SSF52833">
    <property type="entry name" value="Thioredoxin-like"/>
    <property type="match status" value="1"/>
</dbReference>
<dbReference type="EMBL" id="KV453910">
    <property type="protein sequence ID" value="ODV80600.1"/>
    <property type="molecule type" value="Genomic_DNA"/>
</dbReference>
<proteinExistence type="inferred from homology"/>
<evidence type="ECO:0000256" key="6">
    <source>
        <dbReference type="ARBA" id="ARBA00023128"/>
    </source>
</evidence>
<dbReference type="GeneID" id="30983445"/>
<organism evidence="7 8">
    <name type="scientific">Suhomyces tanzawaensis NRRL Y-17324</name>
    <dbReference type="NCBI Taxonomy" id="984487"/>
    <lineage>
        <taxon>Eukaryota</taxon>
        <taxon>Fungi</taxon>
        <taxon>Dikarya</taxon>
        <taxon>Ascomycota</taxon>
        <taxon>Saccharomycotina</taxon>
        <taxon>Pichiomycetes</taxon>
        <taxon>Debaryomycetaceae</taxon>
        <taxon>Suhomyces</taxon>
    </lineage>
</organism>
<dbReference type="RefSeq" id="XP_020065722.1">
    <property type="nucleotide sequence ID" value="XM_020209309.1"/>
</dbReference>
<keyword evidence="4" id="KW-0809">Transit peptide</keyword>
<comment type="subcellular location">
    <subcellularLocation>
        <location evidence="2">Mitochondrion</location>
    </subcellularLocation>
</comment>
<dbReference type="OrthoDB" id="4044803at2759"/>
<evidence type="ECO:0000256" key="4">
    <source>
        <dbReference type="ARBA" id="ARBA00022946"/>
    </source>
</evidence>
<keyword evidence="5" id="KW-0560">Oxidoreductase</keyword>
<dbReference type="Gene3D" id="3.40.30.10">
    <property type="entry name" value="Glutaredoxin"/>
    <property type="match status" value="1"/>
</dbReference>
<gene>
    <name evidence="7" type="ORF">CANTADRAFT_4624</name>
</gene>
<evidence type="ECO:0000256" key="2">
    <source>
        <dbReference type="ARBA" id="ARBA00004173"/>
    </source>
</evidence>
<dbReference type="GO" id="GO:0005739">
    <property type="term" value="C:mitochondrion"/>
    <property type="evidence" value="ECO:0007669"/>
    <property type="project" value="UniProtKB-SubCell"/>
</dbReference>
<comment type="function">
    <text evidence="1">Putative mitochondrial redox protein which could be involved in the reduction of small toxic molecules.</text>
</comment>